<proteinExistence type="predicted"/>
<name>A0AAD9XW53_COLKA</name>
<dbReference type="Proteomes" id="UP001281614">
    <property type="component" value="Unassembled WGS sequence"/>
</dbReference>
<gene>
    <name evidence="1" type="ORF">CKAH01_10925</name>
</gene>
<comment type="caution">
    <text evidence="1">The sequence shown here is derived from an EMBL/GenBank/DDBJ whole genome shotgun (WGS) entry which is preliminary data.</text>
</comment>
<reference evidence="1" key="1">
    <citation type="submission" date="2023-02" db="EMBL/GenBank/DDBJ databases">
        <title>Colletotrichum kahawae CIFC_Que2 genome sequencing and assembly.</title>
        <authorList>
            <person name="Baroncelli R."/>
        </authorList>
    </citation>
    <scope>NUCLEOTIDE SEQUENCE</scope>
    <source>
        <strain evidence="1">CIFC_Que2</strain>
    </source>
</reference>
<dbReference type="AlphaFoldDB" id="A0AAD9XW53"/>
<evidence type="ECO:0000313" key="1">
    <source>
        <dbReference type="EMBL" id="KAK2728453.1"/>
    </source>
</evidence>
<dbReference type="EMBL" id="VYYT01000880">
    <property type="protein sequence ID" value="KAK2728453.1"/>
    <property type="molecule type" value="Genomic_DNA"/>
</dbReference>
<organism evidence="1 2">
    <name type="scientific">Colletotrichum kahawae</name>
    <name type="common">Coffee berry disease fungus</name>
    <dbReference type="NCBI Taxonomy" id="34407"/>
    <lineage>
        <taxon>Eukaryota</taxon>
        <taxon>Fungi</taxon>
        <taxon>Dikarya</taxon>
        <taxon>Ascomycota</taxon>
        <taxon>Pezizomycotina</taxon>
        <taxon>Sordariomycetes</taxon>
        <taxon>Hypocreomycetidae</taxon>
        <taxon>Glomerellales</taxon>
        <taxon>Glomerellaceae</taxon>
        <taxon>Colletotrichum</taxon>
        <taxon>Colletotrichum gloeosporioides species complex</taxon>
    </lineage>
</organism>
<keyword evidence="2" id="KW-1185">Reference proteome</keyword>
<evidence type="ECO:0000313" key="2">
    <source>
        <dbReference type="Proteomes" id="UP001281614"/>
    </source>
</evidence>
<protein>
    <submittedName>
        <fullName evidence="1">Uncharacterized protein</fullName>
    </submittedName>
</protein>
<sequence length="268" mass="30263">MASVTEIPPSSISTVFRKLPPELVLMIADELISSTTSSLTPQHFQLCSQGQALHVVRRTTRGDSLSKERYLQVRTVLQINQRIRRAARKAYLPLRENDQKEWICLEKDVFVLHKDMLQQAGTFQNLTPHNLHILQNLQHIVFTPYDAQFWSVGAGSRALQLMRSVNSIRIINAAFGVLDISRKHRLEAGKSLGLVPCSQIIQDTNPATAGIPSLAQLNTSLSYVLGRLKSKNVRVFIQMWFRNIFEQCNKENSVEIINSPDGFGAWLS</sequence>
<accession>A0AAD9XW53</accession>